<evidence type="ECO:0000313" key="5">
    <source>
        <dbReference type="EMBL" id="KAL3797734.1"/>
    </source>
</evidence>
<dbReference type="EMBL" id="JABMIG020000052">
    <property type="protein sequence ID" value="KAL3797734.1"/>
    <property type="molecule type" value="Genomic_DNA"/>
</dbReference>
<dbReference type="Pfam" id="PF01092">
    <property type="entry name" value="Ribosomal_S6e"/>
    <property type="match status" value="1"/>
</dbReference>
<keyword evidence="6" id="KW-1185">Reference proteome</keyword>
<comment type="similarity">
    <text evidence="1">Belongs to the eukaryotic ribosomal protein eS6 family.</text>
</comment>
<evidence type="ECO:0000256" key="4">
    <source>
        <dbReference type="SAM" id="MobiDB-lite"/>
    </source>
</evidence>
<evidence type="ECO:0008006" key="7">
    <source>
        <dbReference type="Google" id="ProtNLM"/>
    </source>
</evidence>
<dbReference type="Gene3D" id="1.20.5.2650">
    <property type="match status" value="1"/>
</dbReference>
<evidence type="ECO:0000256" key="1">
    <source>
        <dbReference type="ARBA" id="ARBA00009312"/>
    </source>
</evidence>
<name>A0ABD3QCE1_9STRA</name>
<dbReference type="PROSITE" id="PS00578">
    <property type="entry name" value="RIBOSOMAL_S6E"/>
    <property type="match status" value="1"/>
</dbReference>
<keyword evidence="3" id="KW-0687">Ribonucleoprotein</keyword>
<dbReference type="AlphaFoldDB" id="A0ABD3QCE1"/>
<organism evidence="5 6">
    <name type="scientific">Cyclotella cryptica</name>
    <dbReference type="NCBI Taxonomy" id="29204"/>
    <lineage>
        <taxon>Eukaryota</taxon>
        <taxon>Sar</taxon>
        <taxon>Stramenopiles</taxon>
        <taxon>Ochrophyta</taxon>
        <taxon>Bacillariophyta</taxon>
        <taxon>Coscinodiscophyceae</taxon>
        <taxon>Thalassiosirophycidae</taxon>
        <taxon>Stephanodiscales</taxon>
        <taxon>Stephanodiscaceae</taxon>
        <taxon>Cyclotella</taxon>
    </lineage>
</organism>
<dbReference type="GO" id="GO:1990904">
    <property type="term" value="C:ribonucleoprotein complex"/>
    <property type="evidence" value="ECO:0007669"/>
    <property type="project" value="UniProtKB-KW"/>
</dbReference>
<evidence type="ECO:0000256" key="2">
    <source>
        <dbReference type="ARBA" id="ARBA00022980"/>
    </source>
</evidence>
<gene>
    <name evidence="5" type="ORF">HJC23_000279</name>
</gene>
<accession>A0ABD3QCE1</accession>
<feature type="compositionally biased region" description="Basic residues" evidence="4">
    <location>
        <begin position="277"/>
        <end position="288"/>
    </location>
</feature>
<evidence type="ECO:0000256" key="3">
    <source>
        <dbReference type="ARBA" id="ARBA00023274"/>
    </source>
</evidence>
<dbReference type="InterPro" id="IPR001377">
    <property type="entry name" value="Ribosomal_eS6"/>
</dbReference>
<protein>
    <recommendedName>
        <fullName evidence="7">40S ribosomal protein S6</fullName>
    </recommendedName>
</protein>
<dbReference type="HAMAP" id="MF_00512">
    <property type="entry name" value="Ribosomal_eS6"/>
    <property type="match status" value="1"/>
</dbReference>
<reference evidence="5 6" key="1">
    <citation type="journal article" date="2020" name="G3 (Bethesda)">
        <title>Improved Reference Genome for Cyclotella cryptica CCMP332, a Model for Cell Wall Morphogenesis, Salinity Adaptation, and Lipid Production in Diatoms (Bacillariophyta).</title>
        <authorList>
            <person name="Roberts W.R."/>
            <person name="Downey K.M."/>
            <person name="Ruck E.C."/>
            <person name="Traller J.C."/>
            <person name="Alverson A.J."/>
        </authorList>
    </citation>
    <scope>NUCLEOTIDE SEQUENCE [LARGE SCALE GENOMIC DNA]</scope>
    <source>
        <strain evidence="5 6">CCMP332</strain>
    </source>
</reference>
<proteinExistence type="inferred from homology"/>
<feature type="region of interest" description="Disordered" evidence="4">
    <location>
        <begin position="272"/>
        <end position="295"/>
    </location>
</feature>
<dbReference type="InterPro" id="IPR020924">
    <property type="entry name" value="Ribosomal_eS6_arc"/>
</dbReference>
<dbReference type="GO" id="GO:0005840">
    <property type="term" value="C:ribosome"/>
    <property type="evidence" value="ECO:0007669"/>
    <property type="project" value="UniProtKB-KW"/>
</dbReference>
<comment type="caution">
    <text evidence="5">The sequence shown here is derived from an EMBL/GenBank/DDBJ whole genome shotgun (WGS) entry which is preliminary data.</text>
</comment>
<keyword evidence="2" id="KW-0689">Ribosomal protein</keyword>
<dbReference type="Proteomes" id="UP001516023">
    <property type="component" value="Unassembled WGS sequence"/>
</dbReference>
<sequence length="295" mass="33410">MALRCWLLNLAVLSRHRHHATKLPGLNLMTAAPAEEDILPNQQFALVYSVDLINIAVPSTGLQKVIEIDDEKRLQNLYERRMAQEIDGSVLGDEFAGYILRITGGNDKQGFPMRQGILCNHRVRLLMQKGHKGYRQRRAGERKRKSIRGCIVSHDIAVLNLAVVKIGDNTIAGLTDDSVPRRLGPKRANKIRKLFNLDKEDDVRKYVISRTFTNKKGKTVRKAPKIQRLVTPLVLQRKRARKAAKLASVLRNKEDKAAYTKLVAQRLAEQKEARRSLISKRRSTRKSAKIAAESS</sequence>
<dbReference type="PANTHER" id="PTHR11502">
    <property type="entry name" value="40S RIBOSOMAL PROTEIN S6"/>
    <property type="match status" value="1"/>
</dbReference>
<dbReference type="SMART" id="SM01405">
    <property type="entry name" value="Ribosomal_S6e"/>
    <property type="match status" value="1"/>
</dbReference>
<dbReference type="InterPro" id="IPR018282">
    <property type="entry name" value="Ribosomal_eS6_CS"/>
</dbReference>
<evidence type="ECO:0000313" key="6">
    <source>
        <dbReference type="Proteomes" id="UP001516023"/>
    </source>
</evidence>